<accession>A0A8C1D371</accession>
<dbReference type="PROSITE" id="PS50056">
    <property type="entry name" value="TYR_PHOSPHATASE_2"/>
    <property type="match status" value="1"/>
</dbReference>
<keyword evidence="2" id="KW-1133">Transmembrane helix</keyword>
<organism evidence="6 7">
    <name type="scientific">Cyprinus carpio carpio</name>
    <dbReference type="NCBI Taxonomy" id="630221"/>
    <lineage>
        <taxon>Eukaryota</taxon>
        <taxon>Metazoa</taxon>
        <taxon>Chordata</taxon>
        <taxon>Craniata</taxon>
        <taxon>Vertebrata</taxon>
        <taxon>Euteleostomi</taxon>
        <taxon>Actinopterygii</taxon>
        <taxon>Neopterygii</taxon>
        <taxon>Teleostei</taxon>
        <taxon>Ostariophysi</taxon>
        <taxon>Cypriniformes</taxon>
        <taxon>Cyprinidae</taxon>
        <taxon>Cyprininae</taxon>
        <taxon>Cyprinus</taxon>
    </lineage>
</organism>
<dbReference type="InterPro" id="IPR029021">
    <property type="entry name" value="Prot-tyrosine_phosphatase-like"/>
</dbReference>
<keyword evidence="7" id="KW-1185">Reference proteome</keyword>
<dbReference type="InterPro" id="IPR016130">
    <property type="entry name" value="Tyr_Pase_AS"/>
</dbReference>
<dbReference type="GeneTree" id="ENSGT00940000165368"/>
<feature type="domain" description="Tyrosine-protein phosphatase" evidence="4">
    <location>
        <begin position="77"/>
        <end position="236"/>
    </location>
</feature>
<dbReference type="PROSITE" id="PS00383">
    <property type="entry name" value="TYR_PHOSPHATASE_1"/>
    <property type="match status" value="1"/>
</dbReference>
<dbReference type="PROSITE" id="PS50055">
    <property type="entry name" value="TYR_PHOSPHATASE_PTP"/>
    <property type="match status" value="1"/>
</dbReference>
<dbReference type="Pfam" id="PF00102">
    <property type="entry name" value="Y_phosphatase"/>
    <property type="match status" value="1"/>
</dbReference>
<dbReference type="AlphaFoldDB" id="A0A8C1D371"/>
<dbReference type="InterPro" id="IPR003595">
    <property type="entry name" value="Tyr_Pase_cat"/>
</dbReference>
<dbReference type="SMART" id="SM00404">
    <property type="entry name" value="PTPc_motif"/>
    <property type="match status" value="1"/>
</dbReference>
<dbReference type="SUPFAM" id="SSF52799">
    <property type="entry name" value="(Phosphotyrosine protein) phosphatases II"/>
    <property type="match status" value="1"/>
</dbReference>
<dbReference type="GO" id="GO:0043235">
    <property type="term" value="C:receptor complex"/>
    <property type="evidence" value="ECO:0007669"/>
    <property type="project" value="TreeGrafter"/>
</dbReference>
<dbReference type="PANTHER" id="PTHR46957">
    <property type="entry name" value="CYTOKINE RECEPTOR"/>
    <property type="match status" value="1"/>
</dbReference>
<keyword evidence="3" id="KW-0325">Glycoprotein</keyword>
<keyword evidence="1" id="KW-0812">Transmembrane</keyword>
<reference evidence="6" key="1">
    <citation type="submission" date="2025-08" db="UniProtKB">
        <authorList>
            <consortium name="Ensembl"/>
        </authorList>
    </citation>
    <scope>IDENTIFICATION</scope>
</reference>
<keyword evidence="2" id="KW-0472">Membrane</keyword>
<evidence type="ECO:0000256" key="1">
    <source>
        <dbReference type="ARBA" id="ARBA00022692"/>
    </source>
</evidence>
<evidence type="ECO:0000259" key="4">
    <source>
        <dbReference type="PROSITE" id="PS50055"/>
    </source>
</evidence>
<dbReference type="PRINTS" id="PR00700">
    <property type="entry name" value="PRTYPHPHTASE"/>
</dbReference>
<evidence type="ECO:0000313" key="6">
    <source>
        <dbReference type="Ensembl" id="ENSCCRP00000056411.2"/>
    </source>
</evidence>
<evidence type="ECO:0000256" key="3">
    <source>
        <dbReference type="ARBA" id="ARBA00023180"/>
    </source>
</evidence>
<dbReference type="InterPro" id="IPR000387">
    <property type="entry name" value="Tyr_Pase_dom"/>
</dbReference>
<name>A0A8C1D371_CYPCA</name>
<evidence type="ECO:0000259" key="5">
    <source>
        <dbReference type="PROSITE" id="PS50056"/>
    </source>
</evidence>
<dbReference type="Ensembl" id="ENSCCRT00000061143.2">
    <property type="protein sequence ID" value="ENSCCRP00000056411.2"/>
    <property type="gene ID" value="ENSCCRG00000030206.2"/>
</dbReference>
<dbReference type="InterPro" id="IPR050713">
    <property type="entry name" value="RTP_Phos/Ushers"/>
</dbReference>
<evidence type="ECO:0000256" key="2">
    <source>
        <dbReference type="ARBA" id="ARBA00022989"/>
    </source>
</evidence>
<dbReference type="Gene3D" id="3.90.190.10">
    <property type="entry name" value="Protein tyrosine phosphatase superfamily"/>
    <property type="match status" value="1"/>
</dbReference>
<protein>
    <submittedName>
        <fullName evidence="6">Uncharacterized protein</fullName>
    </submittedName>
</protein>
<dbReference type="PANTHER" id="PTHR46957:SF10">
    <property type="entry name" value="PROTEIN TYROSINE PHOSPHATASE, RECEPTOR TYPE, H"/>
    <property type="match status" value="1"/>
</dbReference>
<dbReference type="InterPro" id="IPR000242">
    <property type="entry name" value="PTP_cat"/>
</dbReference>
<dbReference type="SMART" id="SM00194">
    <property type="entry name" value="PTPc"/>
    <property type="match status" value="1"/>
</dbReference>
<evidence type="ECO:0000313" key="7">
    <source>
        <dbReference type="Proteomes" id="UP001108240"/>
    </source>
</evidence>
<proteinExistence type="predicted"/>
<reference evidence="6" key="2">
    <citation type="submission" date="2025-09" db="UniProtKB">
        <authorList>
            <consortium name="Ensembl"/>
        </authorList>
    </citation>
    <scope>IDENTIFICATION</scope>
</reference>
<sequence>METWLNDAIPDSALHLLDFQLFRADRDAESTGKSRGGGTCFYINERWCTDVTVLKKMCCSDLEVLFVNCKPFYSPREFHSFILVKCEQYWPLDYTPCLYGNLLVTVKSEDKLPNWTLREFNVKNKDTSETRTVKHFHFTAWPDHGVPAGTEELIQFRGLIRQHIESSFSAGLTIVHCSAGVGRTGTLIALDVLLQQLHKEKAVGIAAFVQEMRLSRPLMVQTESQYVFLHQCIMDSLQPKAGPKSEPLYENSDMIYVNAIALKEYDNQSQI</sequence>
<feature type="domain" description="Tyrosine specific protein phosphatases" evidence="5">
    <location>
        <begin position="154"/>
        <end position="227"/>
    </location>
</feature>
<dbReference type="GO" id="GO:0004725">
    <property type="term" value="F:protein tyrosine phosphatase activity"/>
    <property type="evidence" value="ECO:0007669"/>
    <property type="project" value="InterPro"/>
</dbReference>
<dbReference type="Proteomes" id="UP001108240">
    <property type="component" value="Unplaced"/>
</dbReference>